<evidence type="ECO:0000256" key="1">
    <source>
        <dbReference type="SAM" id="SignalP"/>
    </source>
</evidence>
<proteinExistence type="predicted"/>
<evidence type="ECO:0000313" key="2">
    <source>
        <dbReference type="EMBL" id="CRL11972.1"/>
    </source>
</evidence>
<sequence>MKAKHFLAAVMAMAVSAGVARADETRIDRQISVSGQAQISVAPTLATIVLGVSEEAEEASLAMRAVSTKMVEVIDALRAAGIAAEDMQTQQVSLNPVWSQSRNYEDGRSRITGFAASNTLSLRIRDLDRVGEVLDQVLKVGANEFRGLSFGVDNPSEVQDQIRGAAVKDARRKAEQLAEAAGVVLGPVRVISDRDGGGGYPKMAMEMARADVAMPIEAGELSFSHSVSVVYDIVLPDAD</sequence>
<dbReference type="InterPro" id="IPR007497">
    <property type="entry name" value="SIMPL/DUF541"/>
</dbReference>
<protein>
    <submittedName>
        <fullName evidence="2">26 kDa periplasmic immunogenic protein</fullName>
    </submittedName>
</protein>
<dbReference type="PANTHER" id="PTHR34387:SF1">
    <property type="entry name" value="PERIPLASMIC IMMUNOGENIC PROTEIN"/>
    <property type="match status" value="1"/>
</dbReference>
<dbReference type="Proteomes" id="UP000043764">
    <property type="component" value="Unassembled WGS sequence"/>
</dbReference>
<dbReference type="InterPro" id="IPR052022">
    <property type="entry name" value="26kDa_periplasmic_antigen"/>
</dbReference>
<keyword evidence="3" id="KW-1185">Reference proteome</keyword>
<dbReference type="EMBL" id="CVRL01000037">
    <property type="protein sequence ID" value="CRL11972.1"/>
    <property type="molecule type" value="Genomic_DNA"/>
</dbReference>
<gene>
    <name evidence="2" type="ORF">NIT7321_02844</name>
</gene>
<dbReference type="AlphaFoldDB" id="A0A0H5D434"/>
<dbReference type="RefSeq" id="WP_050673856.1">
    <property type="nucleotide sequence ID" value="NZ_CVRL01000037.1"/>
</dbReference>
<accession>A0A0H5D434</accession>
<dbReference type="Gene3D" id="3.30.70.2970">
    <property type="entry name" value="Protein of unknown function (DUF541), domain 2"/>
    <property type="match status" value="1"/>
</dbReference>
<keyword evidence="1" id="KW-0732">Signal</keyword>
<feature type="signal peptide" evidence="1">
    <location>
        <begin position="1"/>
        <end position="22"/>
    </location>
</feature>
<evidence type="ECO:0000313" key="3">
    <source>
        <dbReference type="Proteomes" id="UP000043764"/>
    </source>
</evidence>
<dbReference type="STRING" id="481446.NIT7645_00153"/>
<name>A0A0H5D434_9RHOB</name>
<dbReference type="PANTHER" id="PTHR34387">
    <property type="entry name" value="SLR1258 PROTEIN"/>
    <property type="match status" value="1"/>
</dbReference>
<dbReference type="GO" id="GO:0006974">
    <property type="term" value="P:DNA damage response"/>
    <property type="evidence" value="ECO:0007669"/>
    <property type="project" value="TreeGrafter"/>
</dbReference>
<feature type="chain" id="PRO_5005217289" evidence="1">
    <location>
        <begin position="23"/>
        <end position="239"/>
    </location>
</feature>
<dbReference type="Gene3D" id="3.30.110.170">
    <property type="entry name" value="Protein of unknown function (DUF541), domain 1"/>
    <property type="match status" value="1"/>
</dbReference>
<organism evidence="2 3">
    <name type="scientific">Phaeobacter italicus</name>
    <dbReference type="NCBI Taxonomy" id="481446"/>
    <lineage>
        <taxon>Bacteria</taxon>
        <taxon>Pseudomonadati</taxon>
        <taxon>Pseudomonadota</taxon>
        <taxon>Alphaproteobacteria</taxon>
        <taxon>Rhodobacterales</taxon>
        <taxon>Roseobacteraceae</taxon>
        <taxon>Phaeobacter</taxon>
    </lineage>
</organism>
<dbReference type="Pfam" id="PF04402">
    <property type="entry name" value="SIMPL"/>
    <property type="match status" value="1"/>
</dbReference>
<reference evidence="3" key="1">
    <citation type="submission" date="2015-05" db="EMBL/GenBank/DDBJ databases">
        <authorList>
            <person name="Rodrigo-Torres Lidia"/>
            <person name="Arahal R.David."/>
        </authorList>
    </citation>
    <scope>NUCLEOTIDE SEQUENCE [LARGE SCALE GENOMIC DNA]</scope>
    <source>
        <strain evidence="3">CECT 7321</strain>
    </source>
</reference>